<comment type="caution">
    <text evidence="4">The sequence shown here is derived from an EMBL/GenBank/DDBJ whole genome shotgun (WGS) entry which is preliminary data.</text>
</comment>
<evidence type="ECO:0000259" key="3">
    <source>
        <dbReference type="Pfam" id="PF12697"/>
    </source>
</evidence>
<dbReference type="GO" id="GO:0080031">
    <property type="term" value="F:methyl salicylate esterase activity"/>
    <property type="evidence" value="ECO:0007669"/>
    <property type="project" value="TreeGrafter"/>
</dbReference>
<evidence type="ECO:0000256" key="2">
    <source>
        <dbReference type="SAM" id="MobiDB-lite"/>
    </source>
</evidence>
<dbReference type="PANTHER" id="PTHR10992">
    <property type="entry name" value="METHYLESTERASE FAMILY MEMBER"/>
    <property type="match status" value="1"/>
</dbReference>
<dbReference type="PANTHER" id="PTHR10992:SF1023">
    <property type="entry name" value="METHYLESTERASE 11, CHLOROPLASTIC ISOFORM X1"/>
    <property type="match status" value="1"/>
</dbReference>
<sequence>MGNSFACFSPLNLTASKSQGKELLPPLIAPHRRSRKSSSSSSPSKKTSDVFDESYIKQQAQIASMLYHHHLNTNGGDLLLQLDRSVSTKTPPSSSKKFSRRSRSVSSSTTPLSSLKLPTLQGYSSSLTNLSEEKKHFVLVHGGGFGAWCWYKIIALLKEAKCEVDAIDLTGSGANFCDINLIKDIAQYAKPLTDFLANLAHDKEVILVGHDLGGACISYAMEMNPSKVSRAVFVAATMLSDGQSALDVFSKQLGDLNQRAQKFVYANGKKQQPTAISYDNSLLEDIFFNRTPSKDVALASVSMRDVPFAPVTEKLSLSAANYGSIPRFYVKTDDDFAIPEPLQEAMIQSDPPKQVFQLKGADHSPFFSKPQALLRLLLEISNIPQK</sequence>
<dbReference type="AlphaFoldDB" id="A0AAD4P1Z0"/>
<dbReference type="InterPro" id="IPR029058">
    <property type="entry name" value="AB_hydrolase_fold"/>
</dbReference>
<dbReference type="GO" id="GO:0080030">
    <property type="term" value="F:methyl indole-3-acetate esterase activity"/>
    <property type="evidence" value="ECO:0007669"/>
    <property type="project" value="TreeGrafter"/>
</dbReference>
<dbReference type="InterPro" id="IPR045889">
    <property type="entry name" value="MES/HNL"/>
</dbReference>
<evidence type="ECO:0000256" key="1">
    <source>
        <dbReference type="ARBA" id="ARBA00022801"/>
    </source>
</evidence>
<keyword evidence="5" id="KW-1185">Reference proteome</keyword>
<evidence type="ECO:0000313" key="4">
    <source>
        <dbReference type="EMBL" id="KAH6823107.1"/>
    </source>
</evidence>
<feature type="region of interest" description="Disordered" evidence="2">
    <location>
        <begin position="19"/>
        <end position="50"/>
    </location>
</feature>
<dbReference type="SUPFAM" id="SSF53474">
    <property type="entry name" value="alpha/beta-Hydrolases"/>
    <property type="match status" value="1"/>
</dbReference>
<accession>A0AAD4P1Z0</accession>
<feature type="compositionally biased region" description="Low complexity" evidence="2">
    <location>
        <begin position="104"/>
        <end position="113"/>
    </location>
</feature>
<organism evidence="4 5">
    <name type="scientific">Perilla frutescens var. hirtella</name>
    <name type="common">Perilla citriodora</name>
    <name type="synonym">Perilla setoyensis</name>
    <dbReference type="NCBI Taxonomy" id="608512"/>
    <lineage>
        <taxon>Eukaryota</taxon>
        <taxon>Viridiplantae</taxon>
        <taxon>Streptophyta</taxon>
        <taxon>Embryophyta</taxon>
        <taxon>Tracheophyta</taxon>
        <taxon>Spermatophyta</taxon>
        <taxon>Magnoliopsida</taxon>
        <taxon>eudicotyledons</taxon>
        <taxon>Gunneridae</taxon>
        <taxon>Pentapetalae</taxon>
        <taxon>asterids</taxon>
        <taxon>lamiids</taxon>
        <taxon>Lamiales</taxon>
        <taxon>Lamiaceae</taxon>
        <taxon>Nepetoideae</taxon>
        <taxon>Elsholtzieae</taxon>
        <taxon>Perilla</taxon>
    </lineage>
</organism>
<reference evidence="4 5" key="1">
    <citation type="journal article" date="2021" name="Nat. Commun.">
        <title>Incipient diploidization of the medicinal plant Perilla within 10,000 years.</title>
        <authorList>
            <person name="Zhang Y."/>
            <person name="Shen Q."/>
            <person name="Leng L."/>
            <person name="Zhang D."/>
            <person name="Chen S."/>
            <person name="Shi Y."/>
            <person name="Ning Z."/>
            <person name="Chen S."/>
        </authorList>
    </citation>
    <scope>NUCLEOTIDE SEQUENCE [LARGE SCALE GENOMIC DNA]</scope>
    <source>
        <strain evidence="5">cv. PC099</strain>
    </source>
</reference>
<feature type="region of interest" description="Disordered" evidence="2">
    <location>
        <begin position="86"/>
        <end position="113"/>
    </location>
</feature>
<dbReference type="FunFam" id="3.40.50.1820:FF:000025">
    <property type="entry name" value="putative methylesterase 11, chloroplastic"/>
    <property type="match status" value="1"/>
</dbReference>
<feature type="domain" description="AB hydrolase-1" evidence="3">
    <location>
        <begin position="137"/>
        <end position="374"/>
    </location>
</feature>
<feature type="compositionally biased region" description="Low complexity" evidence="2">
    <location>
        <begin position="86"/>
        <end position="96"/>
    </location>
</feature>
<name>A0AAD4P1Z0_PERFH</name>
<dbReference type="Pfam" id="PF12697">
    <property type="entry name" value="Abhydrolase_6"/>
    <property type="match status" value="1"/>
</dbReference>
<gene>
    <name evidence="4" type="ORF">C2S53_011280</name>
</gene>
<dbReference type="GO" id="GO:0080032">
    <property type="term" value="F:methyl jasmonate esterase activity"/>
    <property type="evidence" value="ECO:0007669"/>
    <property type="project" value="TreeGrafter"/>
</dbReference>
<dbReference type="GO" id="GO:0009694">
    <property type="term" value="P:jasmonic acid metabolic process"/>
    <property type="evidence" value="ECO:0007669"/>
    <property type="project" value="TreeGrafter"/>
</dbReference>
<keyword evidence="1" id="KW-0378">Hydrolase</keyword>
<dbReference type="Proteomes" id="UP001190926">
    <property type="component" value="Unassembled WGS sequence"/>
</dbReference>
<proteinExistence type="predicted"/>
<protein>
    <submittedName>
        <fullName evidence="4">Methyl esterase 13</fullName>
    </submittedName>
</protein>
<dbReference type="EMBL" id="SDAM02001008">
    <property type="protein sequence ID" value="KAH6823107.1"/>
    <property type="molecule type" value="Genomic_DNA"/>
</dbReference>
<dbReference type="Gene3D" id="3.40.50.1820">
    <property type="entry name" value="alpha/beta hydrolase"/>
    <property type="match status" value="1"/>
</dbReference>
<dbReference type="InterPro" id="IPR000073">
    <property type="entry name" value="AB_hydrolase_1"/>
</dbReference>
<dbReference type="GO" id="GO:0009696">
    <property type="term" value="P:salicylic acid metabolic process"/>
    <property type="evidence" value="ECO:0007669"/>
    <property type="project" value="TreeGrafter"/>
</dbReference>
<evidence type="ECO:0000313" key="5">
    <source>
        <dbReference type="Proteomes" id="UP001190926"/>
    </source>
</evidence>